<protein>
    <submittedName>
        <fullName evidence="2">Uncharacterized protein</fullName>
    </submittedName>
</protein>
<name>M1W1X2_CLAP2</name>
<comment type="caution">
    <text evidence="2">The sequence shown here is derived from an EMBL/GenBank/DDBJ whole genome shotgun (WGS) entry which is preliminary data.</text>
</comment>
<dbReference type="PhylomeDB" id="M1W1X2"/>
<proteinExistence type="predicted"/>
<dbReference type="VEuPathDB" id="FungiDB:CPUR_00607"/>
<keyword evidence="3" id="KW-1185">Reference proteome</keyword>
<evidence type="ECO:0000313" key="2">
    <source>
        <dbReference type="EMBL" id="CCE27135.1"/>
    </source>
</evidence>
<reference evidence="2 3" key="1">
    <citation type="journal article" date="2013" name="PLoS Genet.">
        <title>Plant-symbiotic fungi as chemical engineers: Multi-genome analysis of the Clavicipitaceae reveals dynamics of alkaloid loci.</title>
        <authorList>
            <person name="Schardl C.L."/>
            <person name="Young C.A."/>
            <person name="Hesse U."/>
            <person name="Amyotte S.G."/>
            <person name="Andreeva K."/>
            <person name="Calie P.J."/>
            <person name="Fleetwood D.J."/>
            <person name="Haws D.C."/>
            <person name="Moore N."/>
            <person name="Oeser B."/>
            <person name="Panaccione D.G."/>
            <person name="Schweri K.K."/>
            <person name="Voisey C.R."/>
            <person name="Farman M.L."/>
            <person name="Jaromczyk J.W."/>
            <person name="Roe B.A."/>
            <person name="O'Sullivan D.M."/>
            <person name="Scott B."/>
            <person name="Tudzynski P."/>
            <person name="An Z."/>
            <person name="Arnaoudova E.G."/>
            <person name="Bullock C.T."/>
            <person name="Charlton N.D."/>
            <person name="Chen L."/>
            <person name="Cox M."/>
            <person name="Dinkins R.D."/>
            <person name="Florea S."/>
            <person name="Glenn A.E."/>
            <person name="Gordon A."/>
            <person name="Gueldener U."/>
            <person name="Harris D.R."/>
            <person name="Hollin W."/>
            <person name="Jaromczyk J."/>
            <person name="Johnson R.D."/>
            <person name="Khan A.K."/>
            <person name="Leistner E."/>
            <person name="Leuchtmann A."/>
            <person name="Li C."/>
            <person name="Liu J."/>
            <person name="Liu J."/>
            <person name="Liu M."/>
            <person name="Mace W."/>
            <person name="Machado C."/>
            <person name="Nagabhyru P."/>
            <person name="Pan J."/>
            <person name="Schmid J."/>
            <person name="Sugawara K."/>
            <person name="Steiner U."/>
            <person name="Takach J.E."/>
            <person name="Tanaka E."/>
            <person name="Webb J.S."/>
            <person name="Wilson E.V."/>
            <person name="Wiseman J.L."/>
            <person name="Yoshida R."/>
            <person name="Zeng Z."/>
        </authorList>
    </citation>
    <scope>NUCLEOTIDE SEQUENCE [LARGE SCALE GENOMIC DNA]</scope>
    <source>
        <strain evidence="2 3">20.1</strain>
    </source>
</reference>
<gene>
    <name evidence="2" type="ORF">CPUR_00607</name>
</gene>
<dbReference type="eggNOG" id="ENOG502RS5Z">
    <property type="taxonomic scope" value="Eukaryota"/>
</dbReference>
<dbReference type="Proteomes" id="UP000016801">
    <property type="component" value="Unassembled WGS sequence"/>
</dbReference>
<organism evidence="2 3">
    <name type="scientific">Claviceps purpurea (strain 20.1)</name>
    <name type="common">Ergot fungus</name>
    <name type="synonym">Sphacelia segetum</name>
    <dbReference type="NCBI Taxonomy" id="1111077"/>
    <lineage>
        <taxon>Eukaryota</taxon>
        <taxon>Fungi</taxon>
        <taxon>Dikarya</taxon>
        <taxon>Ascomycota</taxon>
        <taxon>Pezizomycotina</taxon>
        <taxon>Sordariomycetes</taxon>
        <taxon>Hypocreomycetidae</taxon>
        <taxon>Hypocreales</taxon>
        <taxon>Clavicipitaceae</taxon>
        <taxon>Claviceps</taxon>
    </lineage>
</organism>
<evidence type="ECO:0000256" key="1">
    <source>
        <dbReference type="SAM" id="MobiDB-lite"/>
    </source>
</evidence>
<dbReference type="OrthoDB" id="10381082at2759"/>
<dbReference type="EMBL" id="CAGA01000003">
    <property type="protein sequence ID" value="CCE27135.1"/>
    <property type="molecule type" value="Genomic_DNA"/>
</dbReference>
<dbReference type="HOGENOM" id="CLU_1454237_0_0_1"/>
<evidence type="ECO:0000313" key="3">
    <source>
        <dbReference type="Proteomes" id="UP000016801"/>
    </source>
</evidence>
<dbReference type="AlphaFoldDB" id="M1W1X2"/>
<sequence length="186" mass="20116">MSDMFNFSSPPEASNDGFQLDASASEGPNVVLPHDELGQGADSGYVTVTASSTDIETASTAQKKRHKHLAFLKFVQVQGGLMCKSCDSVLKINDPERILRHLCKCPKARPGDKKTALSVYEQRYRKKTAVSAMFTNASRPSIVTSSPSATFPGPSAAACLRSPAPTTMDKWVDCVTKSEQEDLNKD</sequence>
<feature type="compositionally biased region" description="Polar residues" evidence="1">
    <location>
        <begin position="1"/>
        <end position="12"/>
    </location>
</feature>
<feature type="region of interest" description="Disordered" evidence="1">
    <location>
        <begin position="1"/>
        <end position="25"/>
    </location>
</feature>
<accession>M1W1X2</accession>